<comment type="caution">
    <text evidence="3">The sequence shown here is derived from an EMBL/GenBank/DDBJ whole genome shotgun (WGS) entry which is preliminary data.</text>
</comment>
<proteinExistence type="predicted"/>
<organism evidence="3 4">
    <name type="scientific">Cinnamomum micranthum f. kanehirae</name>
    <dbReference type="NCBI Taxonomy" id="337451"/>
    <lineage>
        <taxon>Eukaryota</taxon>
        <taxon>Viridiplantae</taxon>
        <taxon>Streptophyta</taxon>
        <taxon>Embryophyta</taxon>
        <taxon>Tracheophyta</taxon>
        <taxon>Spermatophyta</taxon>
        <taxon>Magnoliopsida</taxon>
        <taxon>Magnoliidae</taxon>
        <taxon>Laurales</taxon>
        <taxon>Lauraceae</taxon>
        <taxon>Cinnamomum</taxon>
    </lineage>
</organism>
<dbReference type="EMBL" id="QPKB01000001">
    <property type="protein sequence ID" value="RWR73557.1"/>
    <property type="molecule type" value="Genomic_DNA"/>
</dbReference>
<feature type="compositionally biased region" description="Polar residues" evidence="2">
    <location>
        <begin position="131"/>
        <end position="144"/>
    </location>
</feature>
<feature type="compositionally biased region" description="Basic and acidic residues" evidence="2">
    <location>
        <begin position="145"/>
        <end position="155"/>
    </location>
</feature>
<dbReference type="Proteomes" id="UP000283530">
    <property type="component" value="Unassembled WGS sequence"/>
</dbReference>
<accession>A0A3S3MBW0</accession>
<feature type="region of interest" description="Disordered" evidence="2">
    <location>
        <begin position="131"/>
        <end position="155"/>
    </location>
</feature>
<gene>
    <name evidence="3" type="ORF">CKAN_00184800</name>
</gene>
<reference evidence="3 4" key="1">
    <citation type="journal article" date="2019" name="Nat. Plants">
        <title>Stout camphor tree genome fills gaps in understanding of flowering plant genome evolution.</title>
        <authorList>
            <person name="Chaw S.M."/>
            <person name="Liu Y.C."/>
            <person name="Wu Y.W."/>
            <person name="Wang H.Y."/>
            <person name="Lin C.I."/>
            <person name="Wu C.S."/>
            <person name="Ke H.M."/>
            <person name="Chang L.Y."/>
            <person name="Hsu C.Y."/>
            <person name="Yang H.T."/>
            <person name="Sudianto E."/>
            <person name="Hsu M.H."/>
            <person name="Wu K.P."/>
            <person name="Wang L.N."/>
            <person name="Leebens-Mack J.H."/>
            <person name="Tsai I.J."/>
        </authorList>
    </citation>
    <scope>NUCLEOTIDE SEQUENCE [LARGE SCALE GENOMIC DNA]</scope>
    <source>
        <strain evidence="4">cv. Chaw 1501</strain>
        <tissue evidence="3">Young leaves</tissue>
    </source>
</reference>
<feature type="coiled-coil region" evidence="1">
    <location>
        <begin position="38"/>
        <end position="94"/>
    </location>
</feature>
<evidence type="ECO:0000313" key="3">
    <source>
        <dbReference type="EMBL" id="RWR73557.1"/>
    </source>
</evidence>
<name>A0A3S3MBW0_9MAGN</name>
<sequence length="155" mass="17775">MEKESVSKVLPDPHKVYDFVGDLKNKYGVEFCKVTIELKAAQEENSTLKNELEQAIKKIDLSERQKFKKAKREIENLKKELQIVKSKREDLKGRLKITLSELDVKQAALNKMNTDSKILKDILCNKKFPFNKSSLNYDHGASTSKSKEVAKSTKD</sequence>
<evidence type="ECO:0000256" key="1">
    <source>
        <dbReference type="SAM" id="Coils"/>
    </source>
</evidence>
<keyword evidence="1" id="KW-0175">Coiled coil</keyword>
<dbReference type="AlphaFoldDB" id="A0A3S3MBW0"/>
<protein>
    <submittedName>
        <fullName evidence="3">Uncharacterized protein</fullName>
    </submittedName>
</protein>
<evidence type="ECO:0000256" key="2">
    <source>
        <dbReference type="SAM" id="MobiDB-lite"/>
    </source>
</evidence>
<evidence type="ECO:0000313" key="4">
    <source>
        <dbReference type="Proteomes" id="UP000283530"/>
    </source>
</evidence>
<keyword evidence="4" id="KW-1185">Reference proteome</keyword>